<dbReference type="Pfam" id="PF06835">
    <property type="entry name" value="LptC"/>
    <property type="match status" value="1"/>
</dbReference>
<dbReference type="InterPro" id="IPR010664">
    <property type="entry name" value="LipoPS_assembly_LptC-rel"/>
</dbReference>
<reference evidence="1 2" key="1">
    <citation type="submission" date="2020-03" db="EMBL/GenBank/DDBJ databases">
        <title>Genomic Encyclopedia of Type Strains, Phase IV (KMG-IV): sequencing the most valuable type-strain genomes for metagenomic binning, comparative biology and taxonomic classification.</title>
        <authorList>
            <person name="Goeker M."/>
        </authorList>
    </citation>
    <scope>NUCLEOTIDE SEQUENCE [LARGE SCALE GENOMIC DNA]</scope>
    <source>
        <strain evidence="1 2">DSM 101599</strain>
    </source>
</reference>
<organism evidence="1 2">
    <name type="scientific">Wenyingzhuangia heitensis</name>
    <dbReference type="NCBI Taxonomy" id="1487859"/>
    <lineage>
        <taxon>Bacteria</taxon>
        <taxon>Pseudomonadati</taxon>
        <taxon>Bacteroidota</taxon>
        <taxon>Flavobacteriia</taxon>
        <taxon>Flavobacteriales</taxon>
        <taxon>Flavobacteriaceae</taxon>
        <taxon>Wenyingzhuangia</taxon>
    </lineage>
</organism>
<comment type="caution">
    <text evidence="1">The sequence shown here is derived from an EMBL/GenBank/DDBJ whole genome shotgun (WGS) entry which is preliminary data.</text>
</comment>
<protein>
    <submittedName>
        <fullName evidence="1">LPS export ABC transporter protein LptC</fullName>
    </submittedName>
</protein>
<accession>A0ABX0U7B8</accession>
<evidence type="ECO:0000313" key="1">
    <source>
        <dbReference type="EMBL" id="NIJ44734.1"/>
    </source>
</evidence>
<gene>
    <name evidence="1" type="ORF">FHR24_001173</name>
</gene>
<dbReference type="InterPro" id="IPR026265">
    <property type="entry name" value="LptC"/>
</dbReference>
<dbReference type="EMBL" id="JAASQL010000001">
    <property type="protein sequence ID" value="NIJ44734.1"/>
    <property type="molecule type" value="Genomic_DNA"/>
</dbReference>
<sequence length="176" mass="20208">MVVFFSCKNSSKEINDFLADQNLPIGVAENINHVYKDSGRVTSRLIAPLLWDYTNRKLNPYSEFPNGVKIVTINRITRDSVTVTGNYAISYDLTRFSEIIGDVVVINHQKNATLNSEQMYWDQKEQYFFTESPFTLYTEKDTLHGVGFESDSSLSNWILNNTNGNFVVDNQEEQNE</sequence>
<evidence type="ECO:0000313" key="2">
    <source>
        <dbReference type="Proteomes" id="UP000745859"/>
    </source>
</evidence>
<dbReference type="Proteomes" id="UP000745859">
    <property type="component" value="Unassembled WGS sequence"/>
</dbReference>
<proteinExistence type="predicted"/>
<dbReference type="Gene3D" id="2.60.450.10">
    <property type="entry name" value="Lipopolysaccharide (LPS) transport protein A like domain"/>
    <property type="match status" value="1"/>
</dbReference>
<dbReference type="NCBIfam" id="TIGR04409">
    <property type="entry name" value="LptC_YrbK"/>
    <property type="match status" value="1"/>
</dbReference>
<keyword evidence="2" id="KW-1185">Reference proteome</keyword>
<name>A0ABX0U7B8_9FLAO</name>